<evidence type="ECO:0000313" key="2">
    <source>
        <dbReference type="Proteomes" id="UP000690515"/>
    </source>
</evidence>
<sequence length="281" mass="32026">MSSKVIQLTYSYSQLALEVLINGIPFFLEHDSESGTFSTSINDYLIKGVNELSFVCRPHWVNRKKGITDIRKVDFAIEGNLQIGNKGASAGKLISEFSYSPTDGEYDEELNAIVIKQSFEADVYDIQPWLNKLEIFEEETDEDFLDIANKILSIFETNLSDLIESDVDKFMRFFSINNLITIDANGYNKEFFLKESRGAAESLVKNKLKKTEILPRELVVKKYLDDKYIKLIIKPDMSEDINKKIELDEGEETIPLINLEGGGGTININIVKINGEYFQFI</sequence>
<name>A0ABS5ZKG8_9GAMM</name>
<proteinExistence type="predicted"/>
<dbReference type="EMBL" id="JAGSOY010000251">
    <property type="protein sequence ID" value="MBU2714388.1"/>
    <property type="molecule type" value="Genomic_DNA"/>
</dbReference>
<accession>A0ABS5ZKG8</accession>
<dbReference type="RefSeq" id="WP_215822641.1">
    <property type="nucleotide sequence ID" value="NZ_JAGSOY010000251.1"/>
</dbReference>
<gene>
    <name evidence="1" type="ORF">KCG35_25390</name>
</gene>
<keyword evidence="2" id="KW-1185">Reference proteome</keyword>
<comment type="caution">
    <text evidence="1">The sequence shown here is derived from an EMBL/GenBank/DDBJ whole genome shotgun (WGS) entry which is preliminary data.</text>
</comment>
<protein>
    <submittedName>
        <fullName evidence="1">Uncharacterized protein</fullName>
    </submittedName>
</protein>
<dbReference type="Proteomes" id="UP000690515">
    <property type="component" value="Unassembled WGS sequence"/>
</dbReference>
<organism evidence="1 2">
    <name type="scientific">Zooshikella harenae</name>
    <dbReference type="NCBI Taxonomy" id="2827238"/>
    <lineage>
        <taxon>Bacteria</taxon>
        <taxon>Pseudomonadati</taxon>
        <taxon>Pseudomonadota</taxon>
        <taxon>Gammaproteobacteria</taxon>
        <taxon>Oceanospirillales</taxon>
        <taxon>Zooshikellaceae</taxon>
        <taxon>Zooshikella</taxon>
    </lineage>
</organism>
<reference evidence="1 2" key="1">
    <citation type="submission" date="2021-04" db="EMBL/GenBank/DDBJ databases">
        <authorList>
            <person name="Pira H."/>
            <person name="Risdian C."/>
            <person name="Wink J."/>
        </authorList>
    </citation>
    <scope>NUCLEOTIDE SEQUENCE [LARGE SCALE GENOMIC DNA]</scope>
    <source>
        <strain evidence="1 2">WH53</strain>
    </source>
</reference>
<evidence type="ECO:0000313" key="1">
    <source>
        <dbReference type="EMBL" id="MBU2714388.1"/>
    </source>
</evidence>